<dbReference type="SUPFAM" id="SSF81383">
    <property type="entry name" value="F-box domain"/>
    <property type="match status" value="1"/>
</dbReference>
<comment type="caution">
    <text evidence="3">The sequence shown here is derived from an EMBL/GenBank/DDBJ whole genome shotgun (WGS) entry which is preliminary data.</text>
</comment>
<dbReference type="InterPro" id="IPR001810">
    <property type="entry name" value="F-box_dom"/>
</dbReference>
<protein>
    <submittedName>
        <fullName evidence="3">Ribonuclease H-like domain-containing protein</fullName>
    </submittedName>
</protein>
<dbReference type="InterPro" id="IPR032675">
    <property type="entry name" value="LRR_dom_sf"/>
</dbReference>
<dbReference type="EMBL" id="BQNB010013195">
    <property type="protein sequence ID" value="GJT13010.1"/>
    <property type="molecule type" value="Genomic_DNA"/>
</dbReference>
<dbReference type="Pfam" id="PF00646">
    <property type="entry name" value="F-box"/>
    <property type="match status" value="1"/>
</dbReference>
<evidence type="ECO:0000259" key="1">
    <source>
        <dbReference type="Pfam" id="PF00646"/>
    </source>
</evidence>
<accession>A0ABQ5BDT4</accession>
<dbReference type="PANTHER" id="PTHR32212">
    <property type="entry name" value="CYCLIN-LIKE F-BOX"/>
    <property type="match status" value="1"/>
</dbReference>
<evidence type="ECO:0000313" key="4">
    <source>
        <dbReference type="Proteomes" id="UP001151760"/>
    </source>
</evidence>
<feature type="domain" description="At1g61320/AtMIF1 LRR" evidence="2">
    <location>
        <begin position="104"/>
        <end position="200"/>
    </location>
</feature>
<gene>
    <name evidence="3" type="ORF">Tco_0860052</name>
</gene>
<dbReference type="Gene3D" id="3.80.10.10">
    <property type="entry name" value="Ribonuclease Inhibitor"/>
    <property type="match status" value="1"/>
</dbReference>
<dbReference type="InterPro" id="IPR036047">
    <property type="entry name" value="F-box-like_dom_sf"/>
</dbReference>
<name>A0ABQ5BDT4_9ASTR</name>
<evidence type="ECO:0000259" key="2">
    <source>
        <dbReference type="Pfam" id="PF23622"/>
    </source>
</evidence>
<dbReference type="Pfam" id="PF23622">
    <property type="entry name" value="LRR_At1g61320_AtMIF1"/>
    <property type="match status" value="1"/>
</dbReference>
<dbReference type="InterPro" id="IPR055357">
    <property type="entry name" value="LRR_At1g61320_AtMIF1"/>
</dbReference>
<dbReference type="Proteomes" id="UP001151760">
    <property type="component" value="Unassembled WGS sequence"/>
</dbReference>
<reference evidence="3" key="1">
    <citation type="journal article" date="2022" name="Int. J. Mol. Sci.">
        <title>Draft Genome of Tanacetum Coccineum: Genomic Comparison of Closely Related Tanacetum-Family Plants.</title>
        <authorList>
            <person name="Yamashiro T."/>
            <person name="Shiraishi A."/>
            <person name="Nakayama K."/>
            <person name="Satake H."/>
        </authorList>
    </citation>
    <scope>NUCLEOTIDE SEQUENCE</scope>
</reference>
<keyword evidence="4" id="KW-1185">Reference proteome</keyword>
<reference evidence="3" key="2">
    <citation type="submission" date="2022-01" db="EMBL/GenBank/DDBJ databases">
        <authorList>
            <person name="Yamashiro T."/>
            <person name="Shiraishi A."/>
            <person name="Satake H."/>
            <person name="Nakayama K."/>
        </authorList>
    </citation>
    <scope>NUCLEOTIDE SEQUENCE</scope>
</reference>
<dbReference type="PANTHER" id="PTHR32212:SF454">
    <property type="entry name" value="F-BOX DOMAIN, LEUCINE-RICH REPEAT DOMAIN, L DOMAIN-CONTAINING PROTEIN"/>
    <property type="match status" value="1"/>
</dbReference>
<feature type="domain" description="F-box" evidence="1">
    <location>
        <begin position="9"/>
        <end position="50"/>
    </location>
</feature>
<evidence type="ECO:0000313" key="3">
    <source>
        <dbReference type="EMBL" id="GJT13010.1"/>
    </source>
</evidence>
<organism evidence="3 4">
    <name type="scientific">Tanacetum coccineum</name>
    <dbReference type="NCBI Taxonomy" id="301880"/>
    <lineage>
        <taxon>Eukaryota</taxon>
        <taxon>Viridiplantae</taxon>
        <taxon>Streptophyta</taxon>
        <taxon>Embryophyta</taxon>
        <taxon>Tracheophyta</taxon>
        <taxon>Spermatophyta</taxon>
        <taxon>Magnoliopsida</taxon>
        <taxon>eudicotyledons</taxon>
        <taxon>Gunneridae</taxon>
        <taxon>Pentapetalae</taxon>
        <taxon>asterids</taxon>
        <taxon>campanulids</taxon>
        <taxon>Asterales</taxon>
        <taxon>Asteraceae</taxon>
        <taxon>Asteroideae</taxon>
        <taxon>Anthemideae</taxon>
        <taxon>Anthemidinae</taxon>
        <taxon>Tanacetum</taxon>
    </lineage>
</organism>
<dbReference type="SUPFAM" id="SSF52047">
    <property type="entry name" value="RNI-like"/>
    <property type="match status" value="1"/>
</dbReference>
<proteinExistence type="predicted"/>
<sequence length="472" mass="53612">MDEEKEDRISLLPDCLLIEIISRLELSTKQVIKTTSTISKRWQHLWTKLPTLVFIYEDDVPNLRYDLTDYNSFIDKTLTQCPTDVNLNKFKVIIGYHRLVYTPSKSLVYSWIRHAITRNVQEVDLLIRYENIYDDELFFNNSCLISMKLSCCVFSPPNGAIRWDKLKCLRIDDGKLDEDSIGKILSGSPSLETLEMNYCYPGGCIWKSLFGNFGVERLSCEMESYEWFTNGDERFWDDLRDMSLKFSRCVLNPPNGWGNLNFLCIDYGEIDEDSIGKILSRSPCLETLELDGCYGVRRIDVASNSVKNLVFSTYGYAGAGYIDTLEIDAPFILSLTIKGTLYLEKILLLNISSLVKAELDYVGSDYLAEKLGRTLEEIEEELLKGLLINLGHVNEITLRNNCLKIEESLIVVSGIIVVKSIRFRCQMCKVTKIGFLLISCRVCGWLNGSGTESSHVNGFFTSSGPATLCAYG</sequence>